<proteinExistence type="inferred from homology"/>
<evidence type="ECO:0000259" key="4">
    <source>
        <dbReference type="Pfam" id="PF13458"/>
    </source>
</evidence>
<evidence type="ECO:0000313" key="5">
    <source>
        <dbReference type="EMBL" id="GCE18218.1"/>
    </source>
</evidence>
<comment type="caution">
    <text evidence="5">The sequence shown here is derived from an EMBL/GenBank/DDBJ whole genome shotgun (WGS) entry which is preliminary data.</text>
</comment>
<evidence type="ECO:0000256" key="2">
    <source>
        <dbReference type="ARBA" id="ARBA00022729"/>
    </source>
</evidence>
<protein>
    <submittedName>
        <fullName evidence="5">Binding-protein-dependent transporter</fullName>
    </submittedName>
</protein>
<dbReference type="Proteomes" id="UP000287188">
    <property type="component" value="Unassembled WGS sequence"/>
</dbReference>
<dbReference type="InterPro" id="IPR051010">
    <property type="entry name" value="BCAA_transport"/>
</dbReference>
<evidence type="ECO:0000256" key="1">
    <source>
        <dbReference type="ARBA" id="ARBA00010062"/>
    </source>
</evidence>
<evidence type="ECO:0000256" key="3">
    <source>
        <dbReference type="SAM" id="SignalP"/>
    </source>
</evidence>
<dbReference type="SUPFAM" id="SSF53822">
    <property type="entry name" value="Periplasmic binding protein-like I"/>
    <property type="match status" value="1"/>
</dbReference>
<dbReference type="Gene3D" id="3.40.50.2300">
    <property type="match status" value="2"/>
</dbReference>
<dbReference type="PANTHER" id="PTHR30483">
    <property type="entry name" value="LEUCINE-SPECIFIC-BINDING PROTEIN"/>
    <property type="match status" value="1"/>
</dbReference>
<dbReference type="EMBL" id="BIFS01000001">
    <property type="protein sequence ID" value="GCE18218.1"/>
    <property type="molecule type" value="Genomic_DNA"/>
</dbReference>
<feature type="domain" description="Leucine-binding protein" evidence="4">
    <location>
        <begin position="41"/>
        <end position="389"/>
    </location>
</feature>
<dbReference type="InterPro" id="IPR028082">
    <property type="entry name" value="Peripla_BP_I"/>
</dbReference>
<feature type="chain" id="PRO_5019157405" evidence="3">
    <location>
        <begin position="37"/>
        <end position="413"/>
    </location>
</feature>
<sequence length="413" mass="44466">MTTHPFRGYRKTLECFVILVLLLGSLSACTSSGATANQQPPIKIGYSASLTGSFANDGKALQQGFQLWRDLVNQRGGLLGRQVELVGLDDKSDPVQVKADYLTLMNKDHVDLLLGPYSSLLTMPAAALTNAKHRVLFAPTGNAAGVFKKHYHSYFVTVPPSQEYLRTFAYFILSLPQDIRPQTVAYVSVDSPFAVPQVAEAKQLLGGYMQTVYAPAPYPANSNITPIAQQIARTQADVVILGTSGLGDSVSFTKAFKALHYNPKAIVETSGPGEGTQYLNAVGGSAVAEGIFVPDTGWYPGATTYQSDTFTQAYLAKYGGGVRDISSTTAKAFGAAQVLEQAVTQANSLDDAKLTQLLHSGTFDSVQGPIRFTADGANQIGILNMFQWMNGKLVLVYPVNNAQENPEYPKKNF</sequence>
<reference evidence="6" key="1">
    <citation type="submission" date="2018-12" db="EMBL/GenBank/DDBJ databases">
        <title>Tengunoibacter tsumagoiensis gen. nov., sp. nov., Dictyobacter kobayashii sp. nov., D. alpinus sp. nov., and D. joshuensis sp. nov. and description of Dictyobacteraceae fam. nov. within the order Ktedonobacterales isolated from Tengu-no-mugimeshi.</title>
        <authorList>
            <person name="Wang C.M."/>
            <person name="Zheng Y."/>
            <person name="Sakai Y."/>
            <person name="Toyoda A."/>
            <person name="Minakuchi Y."/>
            <person name="Abe K."/>
            <person name="Yokota A."/>
            <person name="Yabe S."/>
        </authorList>
    </citation>
    <scope>NUCLEOTIDE SEQUENCE [LARGE SCALE GENOMIC DNA]</scope>
    <source>
        <strain evidence="6">Uno11</strain>
    </source>
</reference>
<dbReference type="PROSITE" id="PS51257">
    <property type="entry name" value="PROKAR_LIPOPROTEIN"/>
    <property type="match status" value="1"/>
</dbReference>
<name>A0A402AGH2_9CHLR</name>
<dbReference type="PANTHER" id="PTHR30483:SF6">
    <property type="entry name" value="PERIPLASMIC BINDING PROTEIN OF ABC TRANSPORTER FOR NATURAL AMINO ACIDS"/>
    <property type="match status" value="1"/>
</dbReference>
<dbReference type="InterPro" id="IPR028081">
    <property type="entry name" value="Leu-bd"/>
</dbReference>
<organism evidence="5 6">
    <name type="scientific">Dictyobacter kobayashii</name>
    <dbReference type="NCBI Taxonomy" id="2014872"/>
    <lineage>
        <taxon>Bacteria</taxon>
        <taxon>Bacillati</taxon>
        <taxon>Chloroflexota</taxon>
        <taxon>Ktedonobacteria</taxon>
        <taxon>Ktedonobacterales</taxon>
        <taxon>Dictyobacteraceae</taxon>
        <taxon>Dictyobacter</taxon>
    </lineage>
</organism>
<dbReference type="Pfam" id="PF13458">
    <property type="entry name" value="Peripla_BP_6"/>
    <property type="match status" value="1"/>
</dbReference>
<feature type="signal peptide" evidence="3">
    <location>
        <begin position="1"/>
        <end position="36"/>
    </location>
</feature>
<dbReference type="RefSeq" id="WP_161977261.1">
    <property type="nucleotide sequence ID" value="NZ_BIFS01000001.1"/>
</dbReference>
<accession>A0A402AGH2</accession>
<dbReference type="CDD" id="cd06338">
    <property type="entry name" value="PBP1_ABC_ligand_binding-like"/>
    <property type="match status" value="1"/>
</dbReference>
<keyword evidence="6" id="KW-1185">Reference proteome</keyword>
<keyword evidence="2 3" id="KW-0732">Signal</keyword>
<comment type="similarity">
    <text evidence="1">Belongs to the leucine-binding protein family.</text>
</comment>
<dbReference type="AlphaFoldDB" id="A0A402AGH2"/>
<gene>
    <name evidence="5" type="ORF">KDK_20180</name>
</gene>
<evidence type="ECO:0000313" key="6">
    <source>
        <dbReference type="Proteomes" id="UP000287188"/>
    </source>
</evidence>